<proteinExistence type="predicted"/>
<protein>
    <submittedName>
        <fullName evidence="1">Uncharacterized protein</fullName>
    </submittedName>
</protein>
<reference evidence="1" key="2">
    <citation type="journal article" date="2015" name="Data Brief">
        <title>Shoot transcriptome of the giant reed, Arundo donax.</title>
        <authorList>
            <person name="Barrero R.A."/>
            <person name="Guerrero F.D."/>
            <person name="Moolhuijzen P."/>
            <person name="Goolsby J.A."/>
            <person name="Tidwell J."/>
            <person name="Bellgard S.E."/>
            <person name="Bellgard M.I."/>
        </authorList>
    </citation>
    <scope>NUCLEOTIDE SEQUENCE</scope>
    <source>
        <tissue evidence="1">Shoot tissue taken approximately 20 cm above the soil surface</tissue>
    </source>
</reference>
<name>A0A0A9BYC3_ARUDO</name>
<dbReference type="EMBL" id="GBRH01228856">
    <property type="protein sequence ID" value="JAD69039.1"/>
    <property type="molecule type" value="Transcribed_RNA"/>
</dbReference>
<evidence type="ECO:0000313" key="1">
    <source>
        <dbReference type="EMBL" id="JAD69039.1"/>
    </source>
</evidence>
<organism evidence="1">
    <name type="scientific">Arundo donax</name>
    <name type="common">Giant reed</name>
    <name type="synonym">Donax arundinaceus</name>
    <dbReference type="NCBI Taxonomy" id="35708"/>
    <lineage>
        <taxon>Eukaryota</taxon>
        <taxon>Viridiplantae</taxon>
        <taxon>Streptophyta</taxon>
        <taxon>Embryophyta</taxon>
        <taxon>Tracheophyta</taxon>
        <taxon>Spermatophyta</taxon>
        <taxon>Magnoliopsida</taxon>
        <taxon>Liliopsida</taxon>
        <taxon>Poales</taxon>
        <taxon>Poaceae</taxon>
        <taxon>PACMAD clade</taxon>
        <taxon>Arundinoideae</taxon>
        <taxon>Arundineae</taxon>
        <taxon>Arundo</taxon>
    </lineage>
</organism>
<sequence>MTNAFSSLKYPFPQFVSQNSITTPFPENQNQTYYRTLLSQISILLVLVI</sequence>
<accession>A0A0A9BYC3</accession>
<reference evidence="1" key="1">
    <citation type="submission" date="2014-09" db="EMBL/GenBank/DDBJ databases">
        <authorList>
            <person name="Magalhaes I.L.F."/>
            <person name="Oliveira U."/>
            <person name="Santos F.R."/>
            <person name="Vidigal T.H.D.A."/>
            <person name="Brescovit A.D."/>
            <person name="Santos A.J."/>
        </authorList>
    </citation>
    <scope>NUCLEOTIDE SEQUENCE</scope>
    <source>
        <tissue evidence="1">Shoot tissue taken approximately 20 cm above the soil surface</tissue>
    </source>
</reference>
<dbReference type="AlphaFoldDB" id="A0A0A9BYC3"/>